<feature type="transmembrane region" description="Helical" evidence="5">
    <location>
        <begin position="24"/>
        <end position="43"/>
    </location>
</feature>
<protein>
    <submittedName>
        <fullName evidence="7">Na+/melibiose symporter</fullName>
    </submittedName>
</protein>
<reference evidence="8" key="1">
    <citation type="submission" date="2016-10" db="EMBL/GenBank/DDBJ databases">
        <authorList>
            <person name="Varghese N."/>
            <person name="Submissions S."/>
        </authorList>
    </citation>
    <scope>NUCLEOTIDE SEQUENCE [LARGE SCALE GENOMIC DNA]</scope>
    <source>
        <strain evidence="8">DSM 43163</strain>
    </source>
</reference>
<evidence type="ECO:0000313" key="7">
    <source>
        <dbReference type="EMBL" id="SEG82527.1"/>
    </source>
</evidence>
<dbReference type="InterPro" id="IPR036259">
    <property type="entry name" value="MFS_trans_sf"/>
</dbReference>
<feature type="transmembrane region" description="Helical" evidence="5">
    <location>
        <begin position="63"/>
        <end position="83"/>
    </location>
</feature>
<dbReference type="PROSITE" id="PS50850">
    <property type="entry name" value="MFS"/>
    <property type="match status" value="1"/>
</dbReference>
<evidence type="ECO:0000259" key="6">
    <source>
        <dbReference type="PROSITE" id="PS50850"/>
    </source>
</evidence>
<evidence type="ECO:0000256" key="2">
    <source>
        <dbReference type="ARBA" id="ARBA00022692"/>
    </source>
</evidence>
<dbReference type="InterPro" id="IPR020846">
    <property type="entry name" value="MFS_dom"/>
</dbReference>
<keyword evidence="3 5" id="KW-1133">Transmembrane helix</keyword>
<evidence type="ECO:0000256" key="3">
    <source>
        <dbReference type="ARBA" id="ARBA00022989"/>
    </source>
</evidence>
<dbReference type="PANTHER" id="PTHR23518:SF2">
    <property type="entry name" value="MAJOR FACILITATOR SUPERFAMILY TRANSPORTER"/>
    <property type="match status" value="1"/>
</dbReference>
<sequence length="419" mass="42500">MYFSSNRAADAAVRAGRSGGARRAVAGNVLALGLVSLVTDVSAEMVTAVLPLYLVLTLGLSPLVFGLIDGGYAGVTAVVRLLGGHLADRLQRRKLVAGLGYGVSAAAKLGLLAAGGSPYALGAVLAADRTGKGVRTAPRDALITLSSDPRDLGTAFGVHRAMDTAGALAGPFVAFAVLWAAPGAYDAVFVVSACLGVLGVLLLMLFVRDRPRRAAPASGKPPVSVRAALRLVADRRFGPVCAAAGLLGLFTVSDAFLYLLLQRELDLQAVYLPLLPVGTAVTFLLLSYGCGRLSDRIGARPVFLGGHLLLLAAYVLLLAPLGGPALLVPVLALHGAFYAATDGVLMAAAGPLLPEDLRTSGLAILQTGQALARLLSSVLVGAAWTAWGPGTAVLAAALLLASALPVAGALLRACRAAGQ</sequence>
<keyword evidence="8" id="KW-1185">Reference proteome</keyword>
<dbReference type="GO" id="GO:0022857">
    <property type="term" value="F:transmembrane transporter activity"/>
    <property type="evidence" value="ECO:0007669"/>
    <property type="project" value="InterPro"/>
</dbReference>
<feature type="transmembrane region" description="Helical" evidence="5">
    <location>
        <begin position="267"/>
        <end position="290"/>
    </location>
</feature>
<feature type="transmembrane region" description="Helical" evidence="5">
    <location>
        <begin position="302"/>
        <end position="321"/>
    </location>
</feature>
<feature type="transmembrane region" description="Helical" evidence="5">
    <location>
        <begin position="240"/>
        <end position="261"/>
    </location>
</feature>
<dbReference type="Gene3D" id="1.20.1250.20">
    <property type="entry name" value="MFS general substrate transporter like domains"/>
    <property type="match status" value="1"/>
</dbReference>
<dbReference type="Proteomes" id="UP000236723">
    <property type="component" value="Unassembled WGS sequence"/>
</dbReference>
<evidence type="ECO:0000256" key="1">
    <source>
        <dbReference type="ARBA" id="ARBA00004651"/>
    </source>
</evidence>
<organism evidence="7 8">
    <name type="scientific">Thermomonospora echinospora</name>
    <dbReference type="NCBI Taxonomy" id="1992"/>
    <lineage>
        <taxon>Bacteria</taxon>
        <taxon>Bacillati</taxon>
        <taxon>Actinomycetota</taxon>
        <taxon>Actinomycetes</taxon>
        <taxon>Streptosporangiales</taxon>
        <taxon>Thermomonosporaceae</taxon>
        <taxon>Thermomonospora</taxon>
    </lineage>
</organism>
<feature type="transmembrane region" description="Helical" evidence="5">
    <location>
        <begin position="187"/>
        <end position="207"/>
    </location>
</feature>
<feature type="transmembrane region" description="Helical" evidence="5">
    <location>
        <begin position="393"/>
        <end position="414"/>
    </location>
</feature>
<dbReference type="InterPro" id="IPR011701">
    <property type="entry name" value="MFS"/>
</dbReference>
<comment type="subcellular location">
    <subcellularLocation>
        <location evidence="1">Cell membrane</location>
        <topology evidence="1">Multi-pass membrane protein</topology>
    </subcellularLocation>
</comment>
<gene>
    <name evidence="7" type="ORF">SAMN04489712_11539</name>
</gene>
<dbReference type="CDD" id="cd17370">
    <property type="entry name" value="MFS_MJ1317_like"/>
    <property type="match status" value="1"/>
</dbReference>
<evidence type="ECO:0000256" key="5">
    <source>
        <dbReference type="SAM" id="Phobius"/>
    </source>
</evidence>
<dbReference type="EMBL" id="FNVO01000015">
    <property type="protein sequence ID" value="SEG82527.1"/>
    <property type="molecule type" value="Genomic_DNA"/>
</dbReference>
<dbReference type="AlphaFoldDB" id="A0A1H6DAM9"/>
<dbReference type="SUPFAM" id="SSF103473">
    <property type="entry name" value="MFS general substrate transporter"/>
    <property type="match status" value="1"/>
</dbReference>
<dbReference type="RefSeq" id="WP_103941653.1">
    <property type="nucleotide sequence ID" value="NZ_FNVO01000015.1"/>
</dbReference>
<dbReference type="OrthoDB" id="9803985at2"/>
<dbReference type="GO" id="GO:0005886">
    <property type="term" value="C:plasma membrane"/>
    <property type="evidence" value="ECO:0007669"/>
    <property type="project" value="UniProtKB-SubCell"/>
</dbReference>
<keyword evidence="4 5" id="KW-0472">Membrane</keyword>
<dbReference type="PANTHER" id="PTHR23518">
    <property type="entry name" value="C-METHYLTRANSFERASE"/>
    <property type="match status" value="1"/>
</dbReference>
<feature type="domain" description="Major facilitator superfamily (MFS) profile" evidence="6">
    <location>
        <begin position="28"/>
        <end position="419"/>
    </location>
</feature>
<evidence type="ECO:0000313" key="8">
    <source>
        <dbReference type="Proteomes" id="UP000236723"/>
    </source>
</evidence>
<name>A0A1H6DAM9_9ACTN</name>
<evidence type="ECO:0000256" key="4">
    <source>
        <dbReference type="ARBA" id="ARBA00023136"/>
    </source>
</evidence>
<proteinExistence type="predicted"/>
<keyword evidence="2 5" id="KW-0812">Transmembrane</keyword>
<dbReference type="Pfam" id="PF07690">
    <property type="entry name" value="MFS_1"/>
    <property type="match status" value="1"/>
</dbReference>
<accession>A0A1H6DAM9</accession>